<name>A0AAI8WDZ7_ENTMU</name>
<accession>A0AAI8WDZ7</accession>
<reference evidence="1 2" key="1">
    <citation type="submission" date="2019-07" db="EMBL/GenBank/DDBJ databases">
        <title>antibiotic susceptibility of plant-derived lactic acid bacteria.</title>
        <authorList>
            <person name="Sugiyama M."/>
            <person name="Noda M."/>
        </authorList>
    </citation>
    <scope>NUCLEOTIDE SEQUENCE [LARGE SCALE GENOMIC DNA]</scope>
    <source>
        <strain evidence="1 2">15-1A</strain>
    </source>
</reference>
<evidence type="ECO:0000313" key="2">
    <source>
        <dbReference type="Proteomes" id="UP000509460"/>
    </source>
</evidence>
<protein>
    <submittedName>
        <fullName evidence="1">Uncharacterized protein</fullName>
    </submittedName>
</protein>
<proteinExistence type="predicted"/>
<organism evidence="1 2">
    <name type="scientific">Enterococcus mundtii</name>
    <dbReference type="NCBI Taxonomy" id="53346"/>
    <lineage>
        <taxon>Bacteria</taxon>
        <taxon>Bacillati</taxon>
        <taxon>Bacillota</taxon>
        <taxon>Bacilli</taxon>
        <taxon>Lactobacillales</taxon>
        <taxon>Enterococcaceae</taxon>
        <taxon>Enterococcus</taxon>
    </lineage>
</organism>
<sequence length="61" mass="7197">MSLTNEQRAHDLAVASLPFMREQIQTKIKNGEQVRFDAYIEYKKLYNHFLSSVSTDFKNED</sequence>
<dbReference type="AlphaFoldDB" id="A0AAI8WDZ7"/>
<dbReference type="RefSeq" id="WP_178946582.1">
    <property type="nucleotide sequence ID" value="NZ_AP019810.1"/>
</dbReference>
<dbReference type="EMBL" id="AP019810">
    <property type="protein sequence ID" value="BBM14950.1"/>
    <property type="molecule type" value="Genomic_DNA"/>
</dbReference>
<gene>
    <name evidence="1" type="ORF">EM151A_1758</name>
</gene>
<evidence type="ECO:0000313" key="1">
    <source>
        <dbReference type="EMBL" id="BBM14950.1"/>
    </source>
</evidence>
<dbReference type="Proteomes" id="UP000509460">
    <property type="component" value="Chromosome"/>
</dbReference>